<evidence type="ECO:0000313" key="1">
    <source>
        <dbReference type="EMBL" id="QDU35459.1"/>
    </source>
</evidence>
<keyword evidence="2" id="KW-1185">Reference proteome</keyword>
<dbReference type="Proteomes" id="UP000317369">
    <property type="component" value="Chromosome"/>
</dbReference>
<accession>A0A517YZ44</accession>
<proteinExistence type="predicted"/>
<evidence type="ECO:0000313" key="2">
    <source>
        <dbReference type="Proteomes" id="UP000317369"/>
    </source>
</evidence>
<dbReference type="AlphaFoldDB" id="A0A517YZ44"/>
<dbReference type="KEGG" id="pcor:KS4_35420"/>
<sequence length="41" mass="4553">MNGRDKDLRIQVGSYLKHVVTEINLSPELHCVAIGSQAKEC</sequence>
<organism evidence="1 2">
    <name type="scientific">Poriferisphaera corsica</name>
    <dbReference type="NCBI Taxonomy" id="2528020"/>
    <lineage>
        <taxon>Bacteria</taxon>
        <taxon>Pseudomonadati</taxon>
        <taxon>Planctomycetota</taxon>
        <taxon>Phycisphaerae</taxon>
        <taxon>Phycisphaerales</taxon>
        <taxon>Phycisphaeraceae</taxon>
        <taxon>Poriferisphaera</taxon>
    </lineage>
</organism>
<gene>
    <name evidence="1" type="ORF">KS4_35420</name>
</gene>
<protein>
    <submittedName>
        <fullName evidence="1">Uncharacterized protein</fullName>
    </submittedName>
</protein>
<dbReference type="EMBL" id="CP036425">
    <property type="protein sequence ID" value="QDU35459.1"/>
    <property type="molecule type" value="Genomic_DNA"/>
</dbReference>
<reference evidence="1 2" key="1">
    <citation type="submission" date="2019-02" db="EMBL/GenBank/DDBJ databases">
        <title>Deep-cultivation of Planctomycetes and their phenomic and genomic characterization uncovers novel biology.</title>
        <authorList>
            <person name="Wiegand S."/>
            <person name="Jogler M."/>
            <person name="Boedeker C."/>
            <person name="Pinto D."/>
            <person name="Vollmers J."/>
            <person name="Rivas-Marin E."/>
            <person name="Kohn T."/>
            <person name="Peeters S.H."/>
            <person name="Heuer A."/>
            <person name="Rast P."/>
            <person name="Oberbeckmann S."/>
            <person name="Bunk B."/>
            <person name="Jeske O."/>
            <person name="Meyerdierks A."/>
            <person name="Storesund J.E."/>
            <person name="Kallscheuer N."/>
            <person name="Luecker S."/>
            <person name="Lage O.M."/>
            <person name="Pohl T."/>
            <person name="Merkel B.J."/>
            <person name="Hornburger P."/>
            <person name="Mueller R.-W."/>
            <person name="Bruemmer F."/>
            <person name="Labrenz M."/>
            <person name="Spormann A.M."/>
            <person name="Op den Camp H."/>
            <person name="Overmann J."/>
            <person name="Amann R."/>
            <person name="Jetten M.S.M."/>
            <person name="Mascher T."/>
            <person name="Medema M.H."/>
            <person name="Devos D.P."/>
            <person name="Kaster A.-K."/>
            <person name="Ovreas L."/>
            <person name="Rohde M."/>
            <person name="Galperin M.Y."/>
            <person name="Jogler C."/>
        </authorList>
    </citation>
    <scope>NUCLEOTIDE SEQUENCE [LARGE SCALE GENOMIC DNA]</scope>
    <source>
        <strain evidence="1 2">KS4</strain>
    </source>
</reference>
<name>A0A517YZ44_9BACT</name>